<sequence>MAQAQTQVQTEMHTPIGSLPPLTTEIVETSLDKQAALKLVADSIAQQRQLASYYLITRPLHISVLIASYAILYGLQSSDITFTIITASGITLAYLLLIRLLTGEYIHLAESFRWKQFIQGPDNNEDIVLATRYGQDLIGTLVLRLNPSEGKAAVRAWTVPLRYRGKGVGGDLLREAVRIAWEKCGRDCEVIFAPDHANSAQVVNPRLGQPFRERDQKALKALAAALKE</sequence>
<protein>
    <recommendedName>
        <fullName evidence="3">N-acetyltransferase domain-containing protein</fullName>
    </recommendedName>
</protein>
<keyword evidence="5" id="KW-1185">Reference proteome</keyword>
<accession>A0AA39L3B9</accession>
<gene>
    <name evidence="4" type="ORF">NLU13_8807</name>
</gene>
<dbReference type="SUPFAM" id="SSF55729">
    <property type="entry name" value="Acyl-CoA N-acyltransferases (Nat)"/>
    <property type="match status" value="1"/>
</dbReference>
<dbReference type="InterPro" id="IPR000182">
    <property type="entry name" value="GNAT_dom"/>
</dbReference>
<dbReference type="EMBL" id="JAPDFR010000009">
    <property type="protein sequence ID" value="KAK0382891.1"/>
    <property type="molecule type" value="Genomic_DNA"/>
</dbReference>
<dbReference type="InterPro" id="IPR016181">
    <property type="entry name" value="Acyl_CoA_acyltransferase"/>
</dbReference>
<dbReference type="GO" id="GO:0016747">
    <property type="term" value="F:acyltransferase activity, transferring groups other than amino-acyl groups"/>
    <property type="evidence" value="ECO:0007669"/>
    <property type="project" value="InterPro"/>
</dbReference>
<feature type="region of interest" description="Disordered" evidence="1">
    <location>
        <begin position="1"/>
        <end position="20"/>
    </location>
</feature>
<dbReference type="CDD" id="cd04301">
    <property type="entry name" value="NAT_SF"/>
    <property type="match status" value="1"/>
</dbReference>
<reference evidence="4" key="1">
    <citation type="submission" date="2022-10" db="EMBL/GenBank/DDBJ databases">
        <title>Determination and structural analysis of whole genome sequence of Sarocladium strictum F4-1.</title>
        <authorList>
            <person name="Hu L."/>
            <person name="Jiang Y."/>
        </authorList>
    </citation>
    <scope>NUCLEOTIDE SEQUENCE</scope>
    <source>
        <strain evidence="4">F4-1</strain>
    </source>
</reference>
<evidence type="ECO:0000256" key="1">
    <source>
        <dbReference type="SAM" id="MobiDB-lite"/>
    </source>
</evidence>
<feature type="domain" description="N-acetyltransferase" evidence="3">
    <location>
        <begin position="122"/>
        <end position="193"/>
    </location>
</feature>
<dbReference type="Proteomes" id="UP001175261">
    <property type="component" value="Unassembled WGS sequence"/>
</dbReference>
<keyword evidence="2" id="KW-1133">Transmembrane helix</keyword>
<name>A0AA39L3B9_SARSR</name>
<evidence type="ECO:0000313" key="5">
    <source>
        <dbReference type="Proteomes" id="UP001175261"/>
    </source>
</evidence>
<dbReference type="Pfam" id="PF00583">
    <property type="entry name" value="Acetyltransf_1"/>
    <property type="match status" value="1"/>
</dbReference>
<dbReference type="AlphaFoldDB" id="A0AA39L3B9"/>
<feature type="transmembrane region" description="Helical" evidence="2">
    <location>
        <begin position="53"/>
        <end position="74"/>
    </location>
</feature>
<keyword evidence="2" id="KW-0472">Membrane</keyword>
<proteinExistence type="predicted"/>
<feature type="compositionally biased region" description="Polar residues" evidence="1">
    <location>
        <begin position="1"/>
        <end position="12"/>
    </location>
</feature>
<dbReference type="Gene3D" id="3.40.630.30">
    <property type="match status" value="1"/>
</dbReference>
<feature type="transmembrane region" description="Helical" evidence="2">
    <location>
        <begin position="80"/>
        <end position="101"/>
    </location>
</feature>
<keyword evidence="2" id="KW-0812">Transmembrane</keyword>
<comment type="caution">
    <text evidence="4">The sequence shown here is derived from an EMBL/GenBank/DDBJ whole genome shotgun (WGS) entry which is preliminary data.</text>
</comment>
<evidence type="ECO:0000259" key="3">
    <source>
        <dbReference type="Pfam" id="PF00583"/>
    </source>
</evidence>
<evidence type="ECO:0000256" key="2">
    <source>
        <dbReference type="SAM" id="Phobius"/>
    </source>
</evidence>
<organism evidence="4 5">
    <name type="scientific">Sarocladium strictum</name>
    <name type="common">Black bundle disease fungus</name>
    <name type="synonym">Acremonium strictum</name>
    <dbReference type="NCBI Taxonomy" id="5046"/>
    <lineage>
        <taxon>Eukaryota</taxon>
        <taxon>Fungi</taxon>
        <taxon>Dikarya</taxon>
        <taxon>Ascomycota</taxon>
        <taxon>Pezizomycotina</taxon>
        <taxon>Sordariomycetes</taxon>
        <taxon>Hypocreomycetidae</taxon>
        <taxon>Hypocreales</taxon>
        <taxon>Sarocladiaceae</taxon>
        <taxon>Sarocladium</taxon>
    </lineage>
</organism>
<evidence type="ECO:0000313" key="4">
    <source>
        <dbReference type="EMBL" id="KAK0382891.1"/>
    </source>
</evidence>